<dbReference type="Pfam" id="PF09605">
    <property type="entry name" value="Trep_Strep"/>
    <property type="match status" value="1"/>
</dbReference>
<keyword evidence="1" id="KW-1133">Transmembrane helix</keyword>
<dbReference type="Proteomes" id="UP000197781">
    <property type="component" value="Chromosome"/>
</dbReference>
<evidence type="ECO:0000313" key="2">
    <source>
        <dbReference type="EMBL" id="ASJ55252.1"/>
    </source>
</evidence>
<proteinExistence type="predicted"/>
<feature type="transmembrane region" description="Helical" evidence="1">
    <location>
        <begin position="170"/>
        <end position="192"/>
    </location>
</feature>
<evidence type="ECO:0000313" key="3">
    <source>
        <dbReference type="Proteomes" id="UP000197781"/>
    </source>
</evidence>
<keyword evidence="1" id="KW-0472">Membrane</keyword>
<dbReference type="AlphaFoldDB" id="A0A220MK33"/>
<evidence type="ECO:0000256" key="1">
    <source>
        <dbReference type="SAM" id="Phobius"/>
    </source>
</evidence>
<feature type="transmembrane region" description="Helical" evidence="1">
    <location>
        <begin position="20"/>
        <end position="39"/>
    </location>
</feature>
<dbReference type="InterPro" id="IPR011733">
    <property type="entry name" value="CHP02185_IM"/>
</dbReference>
<dbReference type="KEGG" id="bfm:BP422_17880"/>
<reference evidence="2 3" key="1">
    <citation type="submission" date="2016-11" db="EMBL/GenBank/DDBJ databases">
        <authorList>
            <person name="Jaros S."/>
            <person name="Januszkiewicz K."/>
            <person name="Wedrychowicz H."/>
        </authorList>
    </citation>
    <scope>NUCLEOTIDE SEQUENCE [LARGE SCALE GENOMIC DNA]</scope>
    <source>
        <strain evidence="2 3">NF2</strain>
    </source>
</reference>
<dbReference type="EMBL" id="CP018145">
    <property type="protein sequence ID" value="ASJ55252.1"/>
    <property type="molecule type" value="Genomic_DNA"/>
</dbReference>
<keyword evidence="1" id="KW-0812">Transmembrane</keyword>
<feature type="transmembrane region" description="Helical" evidence="1">
    <location>
        <begin position="69"/>
        <end position="89"/>
    </location>
</feature>
<feature type="transmembrane region" description="Helical" evidence="1">
    <location>
        <begin position="95"/>
        <end position="113"/>
    </location>
</feature>
<name>A0A220MK33_9BACL</name>
<feature type="transmembrane region" description="Helical" evidence="1">
    <location>
        <begin position="120"/>
        <end position="140"/>
    </location>
</feature>
<dbReference type="NCBIfam" id="TIGR02185">
    <property type="entry name" value="Trep_Strep"/>
    <property type="match status" value="1"/>
</dbReference>
<organism evidence="2 3">
    <name type="scientific">Brevibacillus formosus</name>
    <dbReference type="NCBI Taxonomy" id="54913"/>
    <lineage>
        <taxon>Bacteria</taxon>
        <taxon>Bacillati</taxon>
        <taxon>Bacillota</taxon>
        <taxon>Bacilli</taxon>
        <taxon>Bacillales</taxon>
        <taxon>Paenibacillaceae</taxon>
        <taxon>Brevibacillus</taxon>
    </lineage>
</organism>
<sequence length="202" mass="22298">MQAQTSLAAQSGRWTMRDIITLAIFNVVMLILMTIAPIITVVSHLLVGGFTALLNGPIYMVMSNKIAKPGTLFFTSVLTGLYFVGFGYANYLLTLAVIGLICELILWGTGSYLNPVRNAISYSVFYVGYSLCGVVPLIFFRESYLATLEKSYTPEQLSAMLYYFETPSMILIMCSISFVGGLLGCYFGNLLMKKHVKKAKLV</sequence>
<feature type="transmembrane region" description="Helical" evidence="1">
    <location>
        <begin position="45"/>
        <end position="62"/>
    </location>
</feature>
<gene>
    <name evidence="2" type="ORF">BP422_17880</name>
</gene>
<dbReference type="RefSeq" id="WP_088908933.1">
    <property type="nucleotide sequence ID" value="NZ_CP018145.1"/>
</dbReference>
<protein>
    <submittedName>
        <fullName evidence="2">Uncharacterized protein</fullName>
    </submittedName>
</protein>
<accession>A0A220MK33</accession>